<keyword evidence="11" id="KW-0460">Magnesium</keyword>
<dbReference type="GO" id="GO:0003677">
    <property type="term" value="F:DNA binding"/>
    <property type="evidence" value="ECO:0007669"/>
    <property type="project" value="UniProtKB-KW"/>
</dbReference>
<accession>A0A8D7B9P3</accession>
<evidence type="ECO:0000256" key="9">
    <source>
        <dbReference type="ARBA" id="ARBA00022801"/>
    </source>
</evidence>
<dbReference type="AlphaFoldDB" id="A0A8D7B9P3"/>
<dbReference type="InterPro" id="IPR008918">
    <property type="entry name" value="HhH2"/>
</dbReference>
<feature type="domain" description="XPG N-terminal" evidence="19">
    <location>
        <begin position="1"/>
        <end position="99"/>
    </location>
</feature>
<dbReference type="InterPro" id="IPR029060">
    <property type="entry name" value="PIN-like_dom_sf"/>
</dbReference>
<dbReference type="PRINTS" id="PR00853">
    <property type="entry name" value="XPGRADSUPER"/>
</dbReference>
<evidence type="ECO:0000256" key="10">
    <source>
        <dbReference type="ARBA" id="ARBA00022839"/>
    </source>
</evidence>
<name>A0A8D7B9P3_MUSAM</name>
<gene>
    <name evidence="20" type="ORF">GSMUA_69300.1</name>
</gene>
<protein>
    <recommendedName>
        <fullName evidence="4">Exonuclease 1</fullName>
    </recommendedName>
</protein>
<comment type="subcellular location">
    <subcellularLocation>
        <location evidence="2">Nucleus</location>
    </subcellularLocation>
</comment>
<dbReference type="InterPro" id="IPR006084">
    <property type="entry name" value="XPG/Rad2"/>
</dbReference>
<evidence type="ECO:0000256" key="4">
    <source>
        <dbReference type="ARBA" id="ARBA00020324"/>
    </source>
</evidence>
<dbReference type="SMART" id="SM00279">
    <property type="entry name" value="HhH2"/>
    <property type="match status" value="1"/>
</dbReference>
<evidence type="ECO:0000256" key="2">
    <source>
        <dbReference type="ARBA" id="ARBA00004123"/>
    </source>
</evidence>
<dbReference type="InterPro" id="IPR036279">
    <property type="entry name" value="5-3_exonuclease_C_sf"/>
</dbReference>
<dbReference type="SMART" id="SM00484">
    <property type="entry name" value="XPGI"/>
    <property type="match status" value="1"/>
</dbReference>
<dbReference type="EMBL" id="HG996467">
    <property type="protein sequence ID" value="CAG1862036.1"/>
    <property type="molecule type" value="Genomic_DNA"/>
</dbReference>
<evidence type="ECO:0000256" key="3">
    <source>
        <dbReference type="ARBA" id="ARBA00010563"/>
    </source>
</evidence>
<dbReference type="FunFam" id="3.40.50.1010:FF:000002">
    <property type="entry name" value="Exonuclease 1, putative"/>
    <property type="match status" value="1"/>
</dbReference>
<dbReference type="PANTHER" id="PTHR11081">
    <property type="entry name" value="FLAP ENDONUCLEASE FAMILY MEMBER"/>
    <property type="match status" value="1"/>
</dbReference>
<organism evidence="20">
    <name type="scientific">Musa acuminata subsp. malaccensis</name>
    <name type="common">Wild banana</name>
    <name type="synonym">Musa malaccensis</name>
    <dbReference type="NCBI Taxonomy" id="214687"/>
    <lineage>
        <taxon>Eukaryota</taxon>
        <taxon>Viridiplantae</taxon>
        <taxon>Streptophyta</taxon>
        <taxon>Embryophyta</taxon>
        <taxon>Tracheophyta</taxon>
        <taxon>Spermatophyta</taxon>
        <taxon>Magnoliopsida</taxon>
        <taxon>Liliopsida</taxon>
        <taxon>Zingiberales</taxon>
        <taxon>Musaceae</taxon>
        <taxon>Musa</taxon>
    </lineage>
</organism>
<dbReference type="InterPro" id="IPR006086">
    <property type="entry name" value="XPG-I_dom"/>
</dbReference>
<sequence length="718" mass="80135">MGIQGLLPLLKSIMAPIHVEELRGQTVAVDAYSWLHKGAFSCATQLCKGLPTSKHIEYCMHRVNLLKHHGVKPILVFDGGILPMKIEQETKRSRTRKENLARAMEHETLGNSSAAYECYQKAVDISPLVAFELIQVLKQEHVDYIVAPYEADAQMTFLSINSLVDAVITEDSDLIPFGCSRIIFKMDKFGQGVEFQSLRLGKNKELDLTGFTNRMLLEMCIFSGCDYLPSLPGMGLKRAHALVKRLKSYDKVIKHLRYSAVSIPPLFEESFGKAIWAFQHQRVYDPAKEDIVHLTDIPHGVFEDLDFLGPYPSSATYLSLTEFTWLPQGIAKEIAQGDIDPLTKMPFQGKDTCRQLMLGRNCLEKESVPSSGRKKLDLPVQKNLLTNYFCLASLEARRKFRAPKVMPKELVVMDSDSPSSEKYDSESLGSAEEATCINNHAARAPVNAITTNDSLPAEDCVGDTTKLLEIILKFIYNKSTNHSQKVSRLPLNSDLKDLQCSSLLPELKNETCKPFLTSHKEYDFKLQMADVDVTTKSTKRKVIVKSSYFRHKLSDDNDPENQNDGTNVNNENYDCTSCDCPVPNGASCGNACLKSGMKKRKSVNVSDKQLGDLGSKNARTTSTYFEEDSEASDSNNKGKEMQENGKFGCDISHLNNYTGIAEKSMEKFVALISSYRYTSSGSRASGLRAPLKDVQNTCSSRRTVAPININKFAYSSKK</sequence>
<comment type="similarity">
    <text evidence="3">Belongs to the XPG/RAD2 endonuclease family. EXO1 subfamily.</text>
</comment>
<feature type="domain" description="XPG-I" evidence="18">
    <location>
        <begin position="138"/>
        <end position="208"/>
    </location>
</feature>
<dbReference type="InterPro" id="IPR044752">
    <property type="entry name" value="PIN-like_EXO1"/>
</dbReference>
<proteinExistence type="inferred from homology"/>
<evidence type="ECO:0000259" key="18">
    <source>
        <dbReference type="SMART" id="SM00484"/>
    </source>
</evidence>
<dbReference type="SUPFAM" id="SSF47807">
    <property type="entry name" value="5' to 3' exonuclease, C-terminal subdomain"/>
    <property type="match status" value="1"/>
</dbReference>
<dbReference type="InterPro" id="IPR019974">
    <property type="entry name" value="XPG_CS"/>
</dbReference>
<feature type="region of interest" description="Disordered" evidence="17">
    <location>
        <begin position="603"/>
        <end position="645"/>
    </location>
</feature>
<keyword evidence="10" id="KW-0269">Exonuclease</keyword>
<evidence type="ECO:0000256" key="12">
    <source>
        <dbReference type="ARBA" id="ARBA00022881"/>
    </source>
</evidence>
<evidence type="ECO:0000313" key="20">
    <source>
        <dbReference type="EMBL" id="CAG1862036.1"/>
    </source>
</evidence>
<keyword evidence="9" id="KW-0378">Hydrolase</keyword>
<dbReference type="FunFam" id="1.10.150.20:FF:000011">
    <property type="entry name" value="exonuclease 1"/>
    <property type="match status" value="1"/>
</dbReference>
<evidence type="ECO:0000256" key="14">
    <source>
        <dbReference type="ARBA" id="ARBA00023204"/>
    </source>
</evidence>
<dbReference type="GO" id="GO:0046872">
    <property type="term" value="F:metal ion binding"/>
    <property type="evidence" value="ECO:0007669"/>
    <property type="project" value="UniProtKB-KW"/>
</dbReference>
<evidence type="ECO:0000256" key="1">
    <source>
        <dbReference type="ARBA" id="ARBA00001946"/>
    </source>
</evidence>
<keyword evidence="15" id="KW-0539">Nucleus</keyword>
<keyword evidence="14" id="KW-0234">DNA repair</keyword>
<keyword evidence="6" id="KW-0479">Metal-binding</keyword>
<dbReference type="InterPro" id="IPR006085">
    <property type="entry name" value="XPG_DNA_repair_N"/>
</dbReference>
<evidence type="ECO:0000256" key="5">
    <source>
        <dbReference type="ARBA" id="ARBA00022722"/>
    </source>
</evidence>
<evidence type="ECO:0000256" key="7">
    <source>
        <dbReference type="ARBA" id="ARBA00022763"/>
    </source>
</evidence>
<dbReference type="PANTHER" id="PTHR11081:SF65">
    <property type="entry name" value="DNA DAMAGE-INDUCIBLE PROTEIN DIN7-RELATED"/>
    <property type="match status" value="1"/>
</dbReference>
<dbReference type="Gene3D" id="3.40.50.1010">
    <property type="entry name" value="5'-nuclease"/>
    <property type="match status" value="1"/>
</dbReference>
<evidence type="ECO:0000259" key="19">
    <source>
        <dbReference type="SMART" id="SM00485"/>
    </source>
</evidence>
<dbReference type="Pfam" id="PF00752">
    <property type="entry name" value="XPG_N"/>
    <property type="match status" value="1"/>
</dbReference>
<dbReference type="Pfam" id="PF00867">
    <property type="entry name" value="XPG_I"/>
    <property type="match status" value="1"/>
</dbReference>
<keyword evidence="7" id="KW-0227">DNA damage</keyword>
<evidence type="ECO:0000256" key="8">
    <source>
        <dbReference type="ARBA" id="ARBA00022769"/>
    </source>
</evidence>
<dbReference type="Gene3D" id="1.10.150.20">
    <property type="entry name" value="5' to 3' exonuclease, C-terminal subdomain"/>
    <property type="match status" value="1"/>
</dbReference>
<evidence type="ECO:0000256" key="16">
    <source>
        <dbReference type="ARBA" id="ARBA00060210"/>
    </source>
</evidence>
<reference evidence="20" key="1">
    <citation type="submission" date="2021-03" db="EMBL/GenBank/DDBJ databases">
        <authorList>
            <consortium name="Genoscope - CEA"/>
            <person name="William W."/>
        </authorList>
    </citation>
    <scope>NUCLEOTIDE SEQUENCE</scope>
    <source>
        <strain evidence="20">Doubled-haploid Pahang</strain>
    </source>
</reference>
<comment type="cofactor">
    <cofactor evidence="1">
        <name>Mg(2+)</name>
        <dbReference type="ChEBI" id="CHEBI:18420"/>
    </cofactor>
</comment>
<dbReference type="GO" id="GO:0005634">
    <property type="term" value="C:nucleus"/>
    <property type="evidence" value="ECO:0007669"/>
    <property type="project" value="UniProtKB-SubCell"/>
</dbReference>
<dbReference type="SUPFAM" id="SSF88723">
    <property type="entry name" value="PIN domain-like"/>
    <property type="match status" value="1"/>
</dbReference>
<comment type="function">
    <text evidence="16">Putative 5'-&gt;3' double-stranded DNA exonuclease which may also contain a cryptic 3'-&gt;5' double-stranded DNA exonuclease activity. May be involved in DNA mismatch repair (MMR).</text>
</comment>
<dbReference type="CDD" id="cd09857">
    <property type="entry name" value="PIN_EXO1"/>
    <property type="match status" value="1"/>
</dbReference>
<dbReference type="GO" id="GO:0035312">
    <property type="term" value="F:5'-3' DNA exonuclease activity"/>
    <property type="evidence" value="ECO:0007669"/>
    <property type="project" value="InterPro"/>
</dbReference>
<keyword evidence="13" id="KW-0238">DNA-binding</keyword>
<keyword evidence="5" id="KW-0540">Nuclease</keyword>
<dbReference type="InterPro" id="IPR037315">
    <property type="entry name" value="EXO1_H3TH"/>
</dbReference>
<dbReference type="GO" id="GO:0006281">
    <property type="term" value="P:DNA repair"/>
    <property type="evidence" value="ECO:0007669"/>
    <property type="project" value="UniProtKB-KW"/>
</dbReference>
<dbReference type="CDD" id="cd09908">
    <property type="entry name" value="H3TH_EXO1"/>
    <property type="match status" value="1"/>
</dbReference>
<evidence type="ECO:0000256" key="13">
    <source>
        <dbReference type="ARBA" id="ARBA00023125"/>
    </source>
</evidence>
<evidence type="ECO:0000256" key="15">
    <source>
        <dbReference type="ARBA" id="ARBA00023242"/>
    </source>
</evidence>
<evidence type="ECO:0000256" key="17">
    <source>
        <dbReference type="SAM" id="MobiDB-lite"/>
    </source>
</evidence>
<dbReference type="PROSITE" id="PS00841">
    <property type="entry name" value="XPG_1"/>
    <property type="match status" value="1"/>
</dbReference>
<keyword evidence="8" id="KW-0228">DNA excision</keyword>
<keyword evidence="12" id="KW-0267">Excision nuclease</keyword>
<evidence type="ECO:0000256" key="6">
    <source>
        <dbReference type="ARBA" id="ARBA00022723"/>
    </source>
</evidence>
<dbReference type="SMART" id="SM00485">
    <property type="entry name" value="XPGN"/>
    <property type="match status" value="1"/>
</dbReference>
<evidence type="ECO:0000256" key="11">
    <source>
        <dbReference type="ARBA" id="ARBA00022842"/>
    </source>
</evidence>